<keyword evidence="2" id="KW-1185">Reference proteome</keyword>
<dbReference type="STRING" id="1888891.DSOL_0797"/>
<gene>
    <name evidence="1" type="ORF">DSOL_0797</name>
</gene>
<evidence type="ECO:0000313" key="2">
    <source>
        <dbReference type="Proteomes" id="UP000186102"/>
    </source>
</evidence>
<organism evidence="1 2">
    <name type="scientific">Desulfosporosinus metallidurans</name>
    <dbReference type="NCBI Taxonomy" id="1888891"/>
    <lineage>
        <taxon>Bacteria</taxon>
        <taxon>Bacillati</taxon>
        <taxon>Bacillota</taxon>
        <taxon>Clostridia</taxon>
        <taxon>Eubacteriales</taxon>
        <taxon>Desulfitobacteriaceae</taxon>
        <taxon>Desulfosporosinus</taxon>
    </lineage>
</organism>
<dbReference type="EMBL" id="MLBF01000003">
    <property type="protein sequence ID" value="OLN33550.1"/>
    <property type="molecule type" value="Genomic_DNA"/>
</dbReference>
<evidence type="ECO:0000313" key="1">
    <source>
        <dbReference type="EMBL" id="OLN33550.1"/>
    </source>
</evidence>
<dbReference type="Proteomes" id="UP000186102">
    <property type="component" value="Unassembled WGS sequence"/>
</dbReference>
<sequence>MASLLQKVYNFNVYDIGKDSQDQDELIAKSDILLLYCGLYELSLTQRLLAAFESITCLILLS</sequence>
<name>A0A1Q8R279_9FIRM</name>
<proteinExistence type="predicted"/>
<dbReference type="AlphaFoldDB" id="A0A1Q8R279"/>
<reference evidence="1 2" key="1">
    <citation type="submission" date="2016-09" db="EMBL/GenBank/DDBJ databases">
        <title>Complete genome of Desulfosporosinus sp. OL.</title>
        <authorList>
            <person name="Mardanov A."/>
            <person name="Beletsky A."/>
            <person name="Panova A."/>
            <person name="Karnachuk O."/>
            <person name="Ravin N."/>
        </authorList>
    </citation>
    <scope>NUCLEOTIDE SEQUENCE [LARGE SCALE GENOMIC DNA]</scope>
    <source>
        <strain evidence="1 2">OL</strain>
    </source>
</reference>
<accession>A0A1Q8R279</accession>
<comment type="caution">
    <text evidence="1">The sequence shown here is derived from an EMBL/GenBank/DDBJ whole genome shotgun (WGS) entry which is preliminary data.</text>
</comment>
<protein>
    <submittedName>
        <fullName evidence="1">Uncharacterized protein</fullName>
    </submittedName>
</protein>